<dbReference type="PANTHER" id="PTHR40079">
    <property type="entry name" value="MANNAN ENDO-1,4-BETA-MANNOSIDASE E-RELATED"/>
    <property type="match status" value="1"/>
</dbReference>
<dbReference type="Gene3D" id="2.60.120.430">
    <property type="entry name" value="Galactose-binding lectin"/>
    <property type="match status" value="1"/>
</dbReference>
<dbReference type="GO" id="GO:0006080">
    <property type="term" value="P:substituted mannan metabolic process"/>
    <property type="evidence" value="ECO:0007669"/>
    <property type="project" value="InterPro"/>
</dbReference>
<dbReference type="PROSITE" id="PS51257">
    <property type="entry name" value="PROKAR_LIPOPROTEIN"/>
    <property type="match status" value="1"/>
</dbReference>
<dbReference type="Pfam" id="PF03425">
    <property type="entry name" value="CBM_11"/>
    <property type="match status" value="1"/>
</dbReference>
<dbReference type="GO" id="GO:0008810">
    <property type="term" value="F:cellulase activity"/>
    <property type="evidence" value="ECO:0007669"/>
    <property type="project" value="InterPro"/>
</dbReference>
<dbReference type="SUPFAM" id="SSF49785">
    <property type="entry name" value="Galactose-binding domain-like"/>
    <property type="match status" value="1"/>
</dbReference>
<dbReference type="InterPro" id="IPR008979">
    <property type="entry name" value="Galactose-bd-like_sf"/>
</dbReference>
<comment type="caution">
    <text evidence="7">The sequence shown here is derived from an EMBL/GenBank/DDBJ whole genome shotgun (WGS) entry which is preliminary data.</text>
</comment>
<dbReference type="Pfam" id="PF02156">
    <property type="entry name" value="Glyco_hydro_26"/>
    <property type="match status" value="1"/>
</dbReference>
<evidence type="ECO:0000256" key="3">
    <source>
        <dbReference type="ARBA" id="ARBA00023295"/>
    </source>
</evidence>
<feature type="active site" description="Nucleophile" evidence="4">
    <location>
        <position position="308"/>
    </location>
</feature>
<dbReference type="RefSeq" id="WP_222594703.1">
    <property type="nucleotide sequence ID" value="NZ_BJXB01000004.1"/>
</dbReference>
<dbReference type="Gene3D" id="2.60.40.10">
    <property type="entry name" value="Immunoglobulins"/>
    <property type="match status" value="1"/>
</dbReference>
<dbReference type="Proteomes" id="UP000321306">
    <property type="component" value="Unassembled WGS sequence"/>
</dbReference>
<keyword evidence="8" id="KW-1185">Reference proteome</keyword>
<proteinExistence type="inferred from homology"/>
<feature type="domain" description="GH26" evidence="6">
    <location>
        <begin position="42"/>
        <end position="387"/>
    </location>
</feature>
<dbReference type="InterPro" id="IPR013783">
    <property type="entry name" value="Ig-like_fold"/>
</dbReference>
<evidence type="ECO:0000256" key="4">
    <source>
        <dbReference type="PROSITE-ProRule" id="PRU01100"/>
    </source>
</evidence>
<feature type="chain" id="PRO_5021874851" description="GH26 domain-containing protein" evidence="5">
    <location>
        <begin position="32"/>
        <end position="677"/>
    </location>
</feature>
<evidence type="ECO:0000256" key="1">
    <source>
        <dbReference type="ARBA" id="ARBA00007754"/>
    </source>
</evidence>
<dbReference type="AlphaFoldDB" id="A0A511MZ01"/>
<dbReference type="Gene3D" id="3.20.20.80">
    <property type="entry name" value="Glycosidases"/>
    <property type="match status" value="1"/>
</dbReference>
<evidence type="ECO:0000256" key="5">
    <source>
        <dbReference type="SAM" id="SignalP"/>
    </source>
</evidence>
<protein>
    <recommendedName>
        <fullName evidence="6">GH26 domain-containing protein</fullName>
    </recommendedName>
</protein>
<dbReference type="InterPro" id="IPR000805">
    <property type="entry name" value="Glyco_hydro_26"/>
</dbReference>
<dbReference type="PROSITE" id="PS51764">
    <property type="entry name" value="GH26"/>
    <property type="match status" value="1"/>
</dbReference>
<organism evidence="7 8">
    <name type="scientific">Deinococcus cellulosilyticus (strain DSM 18568 / NBRC 106333 / KACC 11606 / 5516J-15)</name>
    <dbReference type="NCBI Taxonomy" id="1223518"/>
    <lineage>
        <taxon>Bacteria</taxon>
        <taxon>Thermotogati</taxon>
        <taxon>Deinococcota</taxon>
        <taxon>Deinococci</taxon>
        <taxon>Deinococcales</taxon>
        <taxon>Deinococcaceae</taxon>
        <taxon>Deinococcus</taxon>
    </lineage>
</organism>
<reference evidence="7 8" key="1">
    <citation type="submission" date="2019-07" db="EMBL/GenBank/DDBJ databases">
        <title>Whole genome shotgun sequence of Deinococcus cellulosilyticus NBRC 106333.</title>
        <authorList>
            <person name="Hosoyama A."/>
            <person name="Uohara A."/>
            <person name="Ohji S."/>
            <person name="Ichikawa N."/>
        </authorList>
    </citation>
    <scope>NUCLEOTIDE SEQUENCE [LARGE SCALE GENOMIC DNA]</scope>
    <source>
        <strain evidence="7 8">NBRC 106333</strain>
    </source>
</reference>
<feature type="signal peptide" evidence="5">
    <location>
        <begin position="1"/>
        <end position="31"/>
    </location>
</feature>
<comment type="similarity">
    <text evidence="1 4">Belongs to the glycosyl hydrolase 26 family.</text>
</comment>
<dbReference type="PANTHER" id="PTHR40079:SF4">
    <property type="entry name" value="GH26 DOMAIN-CONTAINING PROTEIN-RELATED"/>
    <property type="match status" value="1"/>
</dbReference>
<keyword evidence="5" id="KW-0732">Signal</keyword>
<dbReference type="GO" id="GO:0030245">
    <property type="term" value="P:cellulose catabolic process"/>
    <property type="evidence" value="ECO:0007669"/>
    <property type="project" value="InterPro"/>
</dbReference>
<sequence length="677" mass="73965">MKPLMRPSLNLTGLLALLALSACNTLTPPKAAVNLVDPQADERTRSLFDYLQSVRGKEVIFGHQHATTEGMTLTAQDGSQSEVKNSVGDFPGMFGWDTLSLEGFEKPGVSGNKTQSRDNLIEVMKKAYKAGGVLALSAHMPNFVTGGSFYDTKGNVVSHILPGGSKHTEYNQFLDMIADFALNLKDDSGKPIPVIFRPFHEQNGGWFWWGAPYRTADQYKAIYRYTVEYLRDVKGVHNFLFAYSPNVPFNQSEATYLETYPGDEYVDILGLDAYYDGKSPAWYSGTAQDAKLVSRIADQRGKVAALTEFGYSNLRPTGTQDLNFFTKLLAALQADRDASRMAYMLTWANFGTSNFFVPYKNAAGLGDHDLLMDFTEFHKDPATAFSKEVTAANVYGRSVQTAPEKPLLHIATPNAQDILSSKTQTTLRVKVLHVGVSKVTYRIGNDPTEFEMALDPSTPMKYYTAEWQPDAALDETGTTLTVKVYPTRGAPLETSIPVYVGDSAGETDPLIVDTFDRYKGSNALLDTAYSPAGDPSTITLNETRKGSGKYGLQFAYTLGSQGYTGQVKNLGGVNWSSASKLRLWLQPDGSNNKLVLQVNASGIAFEAYPSLASAAAGWLDLPFSSFKVAPWDTSNAGKTLSADLLKDIRNFGIYVNKAEVGGGNTGTVYLDEIQAQP</sequence>
<gene>
    <name evidence="7" type="ORF">DC3_11960</name>
</gene>
<evidence type="ECO:0000313" key="7">
    <source>
        <dbReference type="EMBL" id="GEM45561.1"/>
    </source>
</evidence>
<dbReference type="InterPro" id="IPR017853">
    <property type="entry name" value="GH"/>
</dbReference>
<dbReference type="SUPFAM" id="SSF51445">
    <property type="entry name" value="(Trans)glycosidases"/>
    <property type="match status" value="1"/>
</dbReference>
<name>A0A511MZ01_DEIC1</name>
<keyword evidence="3 4" id="KW-0326">Glycosidase</keyword>
<dbReference type="EMBL" id="BJXB01000004">
    <property type="protein sequence ID" value="GEM45561.1"/>
    <property type="molecule type" value="Genomic_DNA"/>
</dbReference>
<keyword evidence="2 4" id="KW-0378">Hydrolase</keyword>
<dbReference type="InterPro" id="IPR005087">
    <property type="entry name" value="CBM11"/>
</dbReference>
<dbReference type="GO" id="GO:0016985">
    <property type="term" value="F:mannan endo-1,4-beta-mannosidase activity"/>
    <property type="evidence" value="ECO:0007669"/>
    <property type="project" value="InterPro"/>
</dbReference>
<accession>A0A511MZ01</accession>
<evidence type="ECO:0000259" key="6">
    <source>
        <dbReference type="PROSITE" id="PS51764"/>
    </source>
</evidence>
<evidence type="ECO:0000256" key="2">
    <source>
        <dbReference type="ARBA" id="ARBA00022801"/>
    </source>
</evidence>
<dbReference type="PRINTS" id="PR00739">
    <property type="entry name" value="GLHYDRLASE26"/>
</dbReference>
<evidence type="ECO:0000313" key="8">
    <source>
        <dbReference type="Proteomes" id="UP000321306"/>
    </source>
</evidence>
<dbReference type="InterPro" id="IPR022790">
    <property type="entry name" value="GH26_dom"/>
</dbReference>
<feature type="active site" description="Proton donor" evidence="4">
    <location>
        <position position="201"/>
    </location>
</feature>